<dbReference type="EMBL" id="AKWY02000024">
    <property type="protein sequence ID" value="EQA70882.1"/>
    <property type="molecule type" value="Genomic_DNA"/>
</dbReference>
<keyword evidence="1" id="KW-0012">Acyltransferase</keyword>
<comment type="caution">
    <text evidence="1">The sequence shown here is derived from an EMBL/GenBank/DDBJ whole genome shotgun (WGS) entry which is preliminary data.</text>
</comment>
<dbReference type="RefSeq" id="WP_017214299.1">
    <property type="nucleotide sequence ID" value="NZ_AKWY02000024.1"/>
</dbReference>
<proteinExistence type="predicted"/>
<dbReference type="SUPFAM" id="SSF54001">
    <property type="entry name" value="Cysteine proteinases"/>
    <property type="match status" value="1"/>
</dbReference>
<keyword evidence="1" id="KW-0808">Transferase</keyword>
<accession>T0GPQ4</accession>
<dbReference type="GeneID" id="23202690"/>
<dbReference type="GO" id="GO:0016746">
    <property type="term" value="F:acyltransferase activity"/>
    <property type="evidence" value="ECO:0007669"/>
    <property type="project" value="UniProtKB-KW"/>
</dbReference>
<evidence type="ECO:0000313" key="1">
    <source>
        <dbReference type="EMBL" id="EQA70882.1"/>
    </source>
</evidence>
<dbReference type="InterPro" id="IPR038765">
    <property type="entry name" value="Papain-like_cys_pep_sf"/>
</dbReference>
<sequence>MEDLKYKFQQTRISGYVLKRSKGYFITHTGIFIGADESGTLWVAESQISDGVRFITLEDFCQGQKFTAEAPSLPQTEVVNRAISKIGIPYNPFYSNCQHFTNWAAHNKVESPDLQFLCALSLIGLALVLKNNQRKY</sequence>
<evidence type="ECO:0000313" key="2">
    <source>
        <dbReference type="Proteomes" id="UP000015442"/>
    </source>
</evidence>
<protein>
    <submittedName>
        <fullName evidence="1">Phosphatidylcholine--retinol O-acyltransferase domain protein</fullName>
    </submittedName>
</protein>
<dbReference type="Gene3D" id="3.90.1720.10">
    <property type="entry name" value="endopeptidase domain like (from Nostoc punctiforme)"/>
    <property type="match status" value="1"/>
</dbReference>
<gene>
    <name evidence="1" type="ORF">LEP1GSC059_3416</name>
</gene>
<dbReference type="Proteomes" id="UP000015442">
    <property type="component" value="Unassembled WGS sequence"/>
</dbReference>
<organism evidence="1 2">
    <name type="scientific">Leptospira noguchii serovar Panama str. CZ214</name>
    <dbReference type="NCBI Taxonomy" id="1001595"/>
    <lineage>
        <taxon>Bacteria</taxon>
        <taxon>Pseudomonadati</taxon>
        <taxon>Spirochaetota</taxon>
        <taxon>Spirochaetia</taxon>
        <taxon>Leptospirales</taxon>
        <taxon>Leptospiraceae</taxon>
        <taxon>Leptospira</taxon>
    </lineage>
</organism>
<dbReference type="AlphaFoldDB" id="T0GPQ4"/>
<name>T0GPQ4_9LEPT</name>
<reference evidence="1 2" key="1">
    <citation type="submission" date="2013-05" db="EMBL/GenBank/DDBJ databases">
        <authorList>
            <person name="Harkins D.M."/>
            <person name="Durkin A.S."/>
            <person name="Brinkac L.M."/>
            <person name="Haft D.H."/>
            <person name="Selengut J.D."/>
            <person name="Sanka R."/>
            <person name="DePew J."/>
            <person name="Purushe J."/>
            <person name="Hartskeerl R.A."/>
            <person name="Ahmed A."/>
            <person name="van der Linden H."/>
            <person name="Goris M.G.A."/>
            <person name="Vinetz J.M."/>
            <person name="Sutton G.G."/>
            <person name="Nierman W.C."/>
            <person name="Fouts D.E."/>
        </authorList>
    </citation>
    <scope>NUCLEOTIDE SEQUENCE [LARGE SCALE GENOMIC DNA]</scope>
    <source>
        <strain evidence="1 2">CZ214</strain>
    </source>
</reference>